<dbReference type="Gene3D" id="2.170.120.30">
    <property type="match status" value="1"/>
</dbReference>
<reference evidence="1 2" key="1">
    <citation type="submission" date="2017-06" db="EMBL/GenBank/DDBJ databases">
        <authorList>
            <consortium name="Pathogen Informatics"/>
        </authorList>
    </citation>
    <scope>NUCLEOTIDE SEQUENCE [LARGE SCALE GENOMIC DNA]</scope>
    <source>
        <strain evidence="1 2">NCTC13788</strain>
    </source>
</reference>
<protein>
    <submittedName>
        <fullName evidence="1">YbbR-like domain-containing protein ybbR</fullName>
    </submittedName>
</protein>
<name>A0A239STT3_9STRE</name>
<dbReference type="RefSeq" id="WP_018374453.1">
    <property type="nucleotide sequence ID" value="NZ_LT906439.1"/>
</dbReference>
<dbReference type="AlphaFoldDB" id="A0A239STT3"/>
<dbReference type="PANTHER" id="PTHR37804:SF1">
    <property type="entry name" value="CDAA REGULATORY PROTEIN CDAR"/>
    <property type="match status" value="1"/>
</dbReference>
<sequence>MNDKKQNLFFLAVSLILALFLFFYASFSNFQTTSAAKVTNSETFTNTIYNVPINLNNYDNSEYFVSGFTSDATVQLTSSNRVTLQKESQEATRSFVVTADFSGLESGTHEIPLKLENLPTGVNATVLPATITAKIGKRVSKVFSVKPEFAEGQVDDGVKVSSVTVKDSEVEVVTDEDTMSKIDHVAALLPADVTVKDNYTVIVALQAVDVNGNYLPAVIEPGETSLIIKVKKSDK</sequence>
<dbReference type="EMBL" id="LT906439">
    <property type="protein sequence ID" value="SNU88901.1"/>
    <property type="molecule type" value="Genomic_DNA"/>
</dbReference>
<dbReference type="InterPro" id="IPR053154">
    <property type="entry name" value="c-di-AMP_regulator"/>
</dbReference>
<proteinExistence type="predicted"/>
<evidence type="ECO:0000313" key="2">
    <source>
        <dbReference type="Proteomes" id="UP000215185"/>
    </source>
</evidence>
<dbReference type="OrthoDB" id="2960905at2"/>
<dbReference type="PANTHER" id="PTHR37804">
    <property type="entry name" value="CDAA REGULATORY PROTEIN CDAR"/>
    <property type="match status" value="1"/>
</dbReference>
<keyword evidence="2" id="KW-1185">Reference proteome</keyword>
<dbReference type="KEGG" id="smen:SAMEA4412692_1269"/>
<dbReference type="InterPro" id="IPR012505">
    <property type="entry name" value="YbbR"/>
</dbReference>
<dbReference type="STRING" id="1123308.GCA_000380085_01908"/>
<dbReference type="Pfam" id="PF07949">
    <property type="entry name" value="YbbR"/>
    <property type="match status" value="2"/>
</dbReference>
<organism evidence="1 2">
    <name type="scientific">Streptococcus merionis</name>
    <dbReference type="NCBI Taxonomy" id="400065"/>
    <lineage>
        <taxon>Bacteria</taxon>
        <taxon>Bacillati</taxon>
        <taxon>Bacillota</taxon>
        <taxon>Bacilli</taxon>
        <taxon>Lactobacillales</taxon>
        <taxon>Streptococcaceae</taxon>
        <taxon>Streptococcus</taxon>
    </lineage>
</organism>
<gene>
    <name evidence="1" type="ORF">SAMEA4412692_01269</name>
</gene>
<evidence type="ECO:0000313" key="1">
    <source>
        <dbReference type="EMBL" id="SNU88901.1"/>
    </source>
</evidence>
<dbReference type="Proteomes" id="UP000215185">
    <property type="component" value="Chromosome 1"/>
</dbReference>
<accession>A0A239STT3</accession>
<dbReference type="eggNOG" id="COG4856">
    <property type="taxonomic scope" value="Bacteria"/>
</dbReference>